<dbReference type="EMBL" id="JBFOLK010000002">
    <property type="protein sequence ID" value="KAL2531468.1"/>
    <property type="molecule type" value="Genomic_DNA"/>
</dbReference>
<dbReference type="Proteomes" id="UP001604336">
    <property type="component" value="Unassembled WGS sequence"/>
</dbReference>
<organism evidence="2 3">
    <name type="scientific">Abeliophyllum distichum</name>
    <dbReference type="NCBI Taxonomy" id="126358"/>
    <lineage>
        <taxon>Eukaryota</taxon>
        <taxon>Viridiplantae</taxon>
        <taxon>Streptophyta</taxon>
        <taxon>Embryophyta</taxon>
        <taxon>Tracheophyta</taxon>
        <taxon>Spermatophyta</taxon>
        <taxon>Magnoliopsida</taxon>
        <taxon>eudicotyledons</taxon>
        <taxon>Gunneridae</taxon>
        <taxon>Pentapetalae</taxon>
        <taxon>asterids</taxon>
        <taxon>lamiids</taxon>
        <taxon>Lamiales</taxon>
        <taxon>Oleaceae</taxon>
        <taxon>Forsythieae</taxon>
        <taxon>Abeliophyllum</taxon>
    </lineage>
</organism>
<feature type="compositionally biased region" description="Basic and acidic residues" evidence="1">
    <location>
        <begin position="9"/>
        <end position="31"/>
    </location>
</feature>
<feature type="region of interest" description="Disordered" evidence="1">
    <location>
        <begin position="1"/>
        <end position="80"/>
    </location>
</feature>
<accession>A0ABD1V4E8</accession>
<dbReference type="AlphaFoldDB" id="A0ABD1V4E8"/>
<feature type="compositionally biased region" description="Low complexity" evidence="1">
    <location>
        <begin position="39"/>
        <end position="50"/>
    </location>
</feature>
<comment type="caution">
    <text evidence="2">The sequence shown here is derived from an EMBL/GenBank/DDBJ whole genome shotgun (WGS) entry which is preliminary data.</text>
</comment>
<protein>
    <submittedName>
        <fullName evidence="2">Uncharacterized protein</fullName>
    </submittedName>
</protein>
<evidence type="ECO:0000256" key="1">
    <source>
        <dbReference type="SAM" id="MobiDB-lite"/>
    </source>
</evidence>
<reference evidence="3" key="1">
    <citation type="submission" date="2024-07" db="EMBL/GenBank/DDBJ databases">
        <title>Two chromosome-level genome assemblies of Korean endemic species Abeliophyllum distichum and Forsythia ovata (Oleaceae).</title>
        <authorList>
            <person name="Jang H."/>
        </authorList>
    </citation>
    <scope>NUCLEOTIDE SEQUENCE [LARGE SCALE GENOMIC DNA]</scope>
</reference>
<sequence>MSSEVGSDSGREGLSWDRGHEEQVSLDRMVEGIDEDEVLSPTPLTTVPPLDRSSPQAEMSGERRGQLQGFRPSSKGDDTEFFVLGPNDRADDPPLGCVALNQVVLATGLRLSFPRIVGKFLRYTSQEPTEKSSERTRRARAPRPRQTLEPIPQRVPSSARSVEEITSFRLVGGLHQANLLDLHHHPTRYHLHLQLCRSIPKPARDFFRSNSPPRDEIAALHPYCEEENPRLPLRAGLQSNRDTLRAWERWSPS</sequence>
<evidence type="ECO:0000313" key="2">
    <source>
        <dbReference type="EMBL" id="KAL2531468.1"/>
    </source>
</evidence>
<name>A0ABD1V4E8_9LAMI</name>
<feature type="region of interest" description="Disordered" evidence="1">
    <location>
        <begin position="126"/>
        <end position="159"/>
    </location>
</feature>
<evidence type="ECO:0000313" key="3">
    <source>
        <dbReference type="Proteomes" id="UP001604336"/>
    </source>
</evidence>
<keyword evidence="3" id="KW-1185">Reference proteome</keyword>
<proteinExistence type="predicted"/>
<gene>
    <name evidence="2" type="ORF">Adt_04819</name>
</gene>